<dbReference type="Pfam" id="PF13604">
    <property type="entry name" value="AAA_30"/>
    <property type="match status" value="1"/>
</dbReference>
<feature type="region of interest" description="Disordered" evidence="1">
    <location>
        <begin position="290"/>
        <end position="376"/>
    </location>
</feature>
<dbReference type="NCBIfam" id="NF041492">
    <property type="entry name" value="MobF"/>
    <property type="match status" value="1"/>
</dbReference>
<dbReference type="NCBIfam" id="TIGR02686">
    <property type="entry name" value="relax_trwC"/>
    <property type="match status" value="1"/>
</dbReference>
<dbReference type="AlphaFoldDB" id="A0A0A1FI51"/>
<name>A0A0A1FI51_9BURK</name>
<evidence type="ECO:0000313" key="4">
    <source>
        <dbReference type="EMBL" id="AIY44236.1"/>
    </source>
</evidence>
<keyword evidence="4" id="KW-0614">Plasmid</keyword>
<keyword evidence="5" id="KW-1185">Reference proteome</keyword>
<feature type="compositionally biased region" description="Basic and acidic residues" evidence="1">
    <location>
        <begin position="290"/>
        <end position="317"/>
    </location>
</feature>
<dbReference type="Gene3D" id="3.40.50.300">
    <property type="entry name" value="P-loop containing nucleotide triphosphate hydrolases"/>
    <property type="match status" value="2"/>
</dbReference>
<dbReference type="InterPro" id="IPR014059">
    <property type="entry name" value="TraI/TrwC_relax"/>
</dbReference>
<feature type="compositionally biased region" description="Basic and acidic residues" evidence="1">
    <location>
        <begin position="1024"/>
        <end position="1049"/>
    </location>
</feature>
<dbReference type="Pfam" id="PF08751">
    <property type="entry name" value="TrwC"/>
    <property type="match status" value="1"/>
</dbReference>
<evidence type="ECO:0000313" key="5">
    <source>
        <dbReference type="Proteomes" id="UP000030302"/>
    </source>
</evidence>
<dbReference type="PANTHER" id="PTHR43788">
    <property type="entry name" value="DNA2/NAM7 HELICASE FAMILY MEMBER"/>
    <property type="match status" value="1"/>
</dbReference>
<dbReference type="InterPro" id="IPR050534">
    <property type="entry name" value="Coronavir_polyprotein_1ab"/>
</dbReference>
<gene>
    <name evidence="4" type="primary">trwC</name>
    <name evidence="4" type="ORF">LT85_p057</name>
</gene>
<dbReference type="SUPFAM" id="SSF52540">
    <property type="entry name" value="P-loop containing nucleoside triphosphate hydrolases"/>
    <property type="match status" value="2"/>
</dbReference>
<protein>
    <submittedName>
        <fullName evidence="4">IncW plasmid conjugative relaxase protein TrwC (TraI-like protein)</fullName>
    </submittedName>
</protein>
<organism evidence="4 5">
    <name type="scientific">Collimonas arenae</name>
    <dbReference type="NCBI Taxonomy" id="279058"/>
    <lineage>
        <taxon>Bacteria</taxon>
        <taxon>Pseudomonadati</taxon>
        <taxon>Pseudomonadota</taxon>
        <taxon>Betaproteobacteria</taxon>
        <taxon>Burkholderiales</taxon>
        <taxon>Oxalobacteraceae</taxon>
        <taxon>Collimonas</taxon>
    </lineage>
</organism>
<evidence type="ECO:0000256" key="1">
    <source>
        <dbReference type="SAM" id="MobiDB-lite"/>
    </source>
</evidence>
<sequence>MLNVTPIRGNNQYAAAHYFSAADDYYGKDSPGEWQGKGAQTLGLTGSVEHGELSRLLNGELPNGERIQTTFDPADKKKRMALDLTFSAPKSVSMQALVAGDRAVTDAHDKAVRRAVDQVEKLAEARKKINGKSTRERTGNMVVGKFRHEMSRAKDPQLHTHAVVLNMTQRSDGAWRAVSNEDIFRVQHQIDAIYKAELAKELQGIGYEIRLVDDKGSFELAHITRDQIEAFSARGLVIEEALANEGKTRATATALEKQIISLATRPRKDERDRELVKQYWVEKSRELNIDYGPRSHLDGRSYEPTESGKKTGGRDTDSATDMTPASATDRGFEYDEDSDSIHTGASDGKASPEKSAGRNNGKNYEPGDSSSGRDIKTLPASITPAQAVVQYAINHLTEREAVVKESALMTAATRRAVGLAGSEEIKVEINRLIKQGTLIEAVPAYQIADSKSGTALSVEGWKSYLQEIKGWTKAQTTMYVNNAVKQGSLVPAEKRYTTQKALKREKAILAIERTGRNAVAPILAAAEVQKALANSTLNAGQRSAVEAIVSSTNRFVGIQGDAGTGKTYTVQRAVDLIKQTNELSAEEGAGFRTVALAPYGNQVKALKNEGLEAHTLASFLNTKNKPINDKTVIVLDESGVVGSRQMEQLMRVVEKHGARMVLLGDTKQTEAIEAGKPFAQLQNGGMHTARISEIQRQKDPELKLAVEHATEGRVGQSLSHIKHIEELPDATDRHRAIVNDYIKLTEPERRETLIVAGTNEARREINEMVRESLDLKGKGREFETLTRVDMTQAQRRFAPSYAPGVVIQPDKDYPKFGLVRGETYTVKEAMPGNMLIVQRQDGTTTEINPRKTTQLSVYNLERPELAVGDTIRINRNTPSLDLTNGDRMRVAGIVGGAVHLDSIEQKDGRPVRSLDLPASKPLHLEHAYASTVHSSQGLTNDRAMIALDTASRTTSLNLYYVAISRAKHEARVYTNSVAGLPAAIARRFDKTTALSIQKERTIQRQAQGLQPIGAANGKQSIQHKQVDKKQLQTPPTEKKTKKFGELGNP</sequence>
<dbReference type="Proteomes" id="UP000030302">
    <property type="component" value="Plasmid unnamed"/>
</dbReference>
<dbReference type="CDD" id="cd18809">
    <property type="entry name" value="SF1_C_RecD"/>
    <property type="match status" value="1"/>
</dbReference>
<dbReference type="HOGENOM" id="CLU_001748_0_1_4"/>
<dbReference type="InterPro" id="IPR014862">
    <property type="entry name" value="TrwC"/>
</dbReference>
<accession>A0A0A1FI51</accession>
<proteinExistence type="predicted"/>
<evidence type="ECO:0000259" key="3">
    <source>
        <dbReference type="Pfam" id="PF13538"/>
    </source>
</evidence>
<dbReference type="SUPFAM" id="SSF55464">
    <property type="entry name" value="Origin of replication-binding domain, RBD-like"/>
    <property type="match status" value="1"/>
</dbReference>
<reference evidence="5" key="1">
    <citation type="journal article" date="2014" name="Soil Biol. Biochem.">
        <title>Structure and function of bacterial communities in ageing soils: Insights from the Mendocino ecological staircase.</title>
        <authorList>
            <person name="Uroz S."/>
            <person name="Tech J.J."/>
            <person name="Sawaya N.A."/>
            <person name="Frey-Klett P."/>
            <person name="Leveau J.H.J."/>
        </authorList>
    </citation>
    <scope>NUCLEOTIDE SEQUENCE [LARGE SCALE GENOMIC DNA]</scope>
    <source>
        <strain evidence="5">Cal35</strain>
        <plasmid evidence="5">unnamed</plasmid>
    </source>
</reference>
<feature type="compositionally biased region" description="Polar residues" evidence="1">
    <location>
        <begin position="357"/>
        <end position="370"/>
    </location>
</feature>
<feature type="domain" description="UvrD-like helicase C-terminal" evidence="3">
    <location>
        <begin position="926"/>
        <end position="972"/>
    </location>
</feature>
<dbReference type="EMBL" id="CP009963">
    <property type="protein sequence ID" value="AIY44236.1"/>
    <property type="molecule type" value="Genomic_DNA"/>
</dbReference>
<dbReference type="CDD" id="cd17933">
    <property type="entry name" value="DEXSc_RecD-like"/>
    <property type="match status" value="1"/>
</dbReference>
<dbReference type="InterPro" id="IPR027785">
    <property type="entry name" value="UvrD-like_helicase_C"/>
</dbReference>
<evidence type="ECO:0000259" key="2">
    <source>
        <dbReference type="Pfam" id="PF08751"/>
    </source>
</evidence>
<dbReference type="KEGG" id="care:LT85_p057"/>
<dbReference type="Pfam" id="PF13538">
    <property type="entry name" value="UvrD_C_2"/>
    <property type="match status" value="1"/>
</dbReference>
<dbReference type="RefSeq" id="WP_040126148.1">
    <property type="nucleotide sequence ID" value="NZ_CP009963.1"/>
</dbReference>
<dbReference type="InterPro" id="IPR027417">
    <property type="entry name" value="P-loop_NTPase"/>
</dbReference>
<geneLocation type="plasmid" evidence="4 5">
    <name>unnamed</name>
</geneLocation>
<dbReference type="OrthoDB" id="1634048at2"/>
<feature type="domain" description="TrwC relaxase" evidence="2">
    <location>
        <begin position="15"/>
        <end position="286"/>
    </location>
</feature>
<feature type="region of interest" description="Disordered" evidence="1">
    <location>
        <begin position="1012"/>
        <end position="1049"/>
    </location>
</feature>